<keyword evidence="3" id="KW-0560">Oxidoreductase</keyword>
<feature type="domain" description="Fe2OG dioxygenase" evidence="4">
    <location>
        <begin position="158"/>
        <end position="256"/>
    </location>
</feature>
<dbReference type="AlphaFoldDB" id="A0AAN9TCU8"/>
<dbReference type="InterPro" id="IPR027443">
    <property type="entry name" value="IPNS-like_sf"/>
</dbReference>
<protein>
    <recommendedName>
        <fullName evidence="4">Fe2OG dioxygenase domain-containing protein</fullName>
    </recommendedName>
</protein>
<comment type="caution">
    <text evidence="5">The sequence shown here is derived from an EMBL/GenBank/DDBJ whole genome shotgun (WGS) entry which is preliminary data.</text>
</comment>
<keyword evidence="2 3" id="KW-0408">Iron</keyword>
<comment type="similarity">
    <text evidence="3">Belongs to the iron/ascorbate-dependent oxidoreductase family.</text>
</comment>
<dbReference type="PANTHER" id="PTHR47990">
    <property type="entry name" value="2-OXOGLUTARATE (2OG) AND FE(II)-DEPENDENT OXYGENASE SUPERFAMILY PROTEIN-RELATED"/>
    <property type="match status" value="1"/>
</dbReference>
<evidence type="ECO:0000259" key="4">
    <source>
        <dbReference type="PROSITE" id="PS51471"/>
    </source>
</evidence>
<gene>
    <name evidence="5" type="ORF">VNO78_02873</name>
</gene>
<keyword evidence="1 3" id="KW-0479">Metal-binding</keyword>
<evidence type="ECO:0000313" key="5">
    <source>
        <dbReference type="EMBL" id="KAK7411440.1"/>
    </source>
</evidence>
<dbReference type="Gene3D" id="2.60.120.330">
    <property type="entry name" value="B-lactam Antibiotic, Isopenicillin N Synthase, Chain"/>
    <property type="match status" value="1"/>
</dbReference>
<dbReference type="GO" id="GO:0016491">
    <property type="term" value="F:oxidoreductase activity"/>
    <property type="evidence" value="ECO:0007669"/>
    <property type="project" value="UniProtKB-KW"/>
</dbReference>
<dbReference type="Pfam" id="PF14226">
    <property type="entry name" value="DIOX_N"/>
    <property type="match status" value="1"/>
</dbReference>
<organism evidence="5 6">
    <name type="scientific">Psophocarpus tetragonolobus</name>
    <name type="common">Winged bean</name>
    <name type="synonym">Dolichos tetragonolobus</name>
    <dbReference type="NCBI Taxonomy" id="3891"/>
    <lineage>
        <taxon>Eukaryota</taxon>
        <taxon>Viridiplantae</taxon>
        <taxon>Streptophyta</taxon>
        <taxon>Embryophyta</taxon>
        <taxon>Tracheophyta</taxon>
        <taxon>Spermatophyta</taxon>
        <taxon>Magnoliopsida</taxon>
        <taxon>eudicotyledons</taxon>
        <taxon>Gunneridae</taxon>
        <taxon>Pentapetalae</taxon>
        <taxon>rosids</taxon>
        <taxon>fabids</taxon>
        <taxon>Fabales</taxon>
        <taxon>Fabaceae</taxon>
        <taxon>Papilionoideae</taxon>
        <taxon>50 kb inversion clade</taxon>
        <taxon>NPAAA clade</taxon>
        <taxon>indigoferoid/millettioid clade</taxon>
        <taxon>Phaseoleae</taxon>
        <taxon>Psophocarpus</taxon>
    </lineage>
</organism>
<accession>A0AAN9TCU8</accession>
<dbReference type="EMBL" id="JAYMYS010000001">
    <property type="protein sequence ID" value="KAK7411440.1"/>
    <property type="molecule type" value="Genomic_DNA"/>
</dbReference>
<dbReference type="PROSITE" id="PS51471">
    <property type="entry name" value="FE2OG_OXY"/>
    <property type="match status" value="1"/>
</dbReference>
<evidence type="ECO:0000313" key="6">
    <source>
        <dbReference type="Proteomes" id="UP001386955"/>
    </source>
</evidence>
<evidence type="ECO:0000256" key="3">
    <source>
        <dbReference type="RuleBase" id="RU003682"/>
    </source>
</evidence>
<dbReference type="InterPro" id="IPR026992">
    <property type="entry name" value="DIOX_N"/>
</dbReference>
<reference evidence="5 6" key="1">
    <citation type="submission" date="2024-01" db="EMBL/GenBank/DDBJ databases">
        <title>The genomes of 5 underutilized Papilionoideae crops provide insights into root nodulation and disease resistanc.</title>
        <authorList>
            <person name="Jiang F."/>
        </authorList>
    </citation>
    <scope>NUCLEOTIDE SEQUENCE [LARGE SCALE GENOMIC DNA]</scope>
    <source>
        <strain evidence="5">DUOXIRENSHENG_FW03</strain>
        <tissue evidence="5">Leaves</tissue>
    </source>
</reference>
<dbReference type="SUPFAM" id="SSF51197">
    <property type="entry name" value="Clavaminate synthase-like"/>
    <property type="match status" value="1"/>
</dbReference>
<evidence type="ECO:0000256" key="2">
    <source>
        <dbReference type="ARBA" id="ARBA00023004"/>
    </source>
</evidence>
<dbReference type="Proteomes" id="UP001386955">
    <property type="component" value="Unassembled WGS sequence"/>
</dbReference>
<proteinExistence type="inferred from homology"/>
<dbReference type="InterPro" id="IPR050231">
    <property type="entry name" value="Iron_ascorbate_oxido_reductase"/>
</dbReference>
<evidence type="ECO:0000256" key="1">
    <source>
        <dbReference type="ARBA" id="ARBA00022723"/>
    </source>
</evidence>
<sequence length="314" mass="36043">MGDASIPTIDLSPFFKGDEDGKKKAMEVIIKAFSEYGFFQIVNHGVPLDLMKKAIEQSKVFFNFSDEEKKKSSPSPDSPLPAGYTRQAVQCRDNNEFFLAFPPASNFNIFPQNLPRFREAFEELFVQMSKLGVLLENIVNESLGLPTNFLKEFNDDRNWDFMVTLRYFPANPNDDNGLLEHEDANPVTFVIQDEVGGLQVRKNGEWIPVVPAEGTIVVNLGDIIQVMSNKKFKSATHKVVSAEGRDRYSYAFFHNLRGDRWIEPLPQFTTDIGEAPKYRGFFFKDYQELRVQNKINPPSRREDVIHITHYEIDN</sequence>
<keyword evidence="6" id="KW-1185">Reference proteome</keyword>
<dbReference type="Pfam" id="PF03171">
    <property type="entry name" value="2OG-FeII_Oxy"/>
    <property type="match status" value="1"/>
</dbReference>
<dbReference type="InterPro" id="IPR044861">
    <property type="entry name" value="IPNS-like_FE2OG_OXY"/>
</dbReference>
<name>A0AAN9TCU8_PSOTE</name>
<dbReference type="InterPro" id="IPR005123">
    <property type="entry name" value="Oxoglu/Fe-dep_dioxygenase_dom"/>
</dbReference>
<dbReference type="GO" id="GO:0046872">
    <property type="term" value="F:metal ion binding"/>
    <property type="evidence" value="ECO:0007669"/>
    <property type="project" value="UniProtKB-KW"/>
</dbReference>